<evidence type="ECO:0000313" key="3">
    <source>
        <dbReference type="Proteomes" id="UP000046155"/>
    </source>
</evidence>
<dbReference type="PANTHER" id="PTHR43135:SF3">
    <property type="entry name" value="ALPHA-D-RIBOSE 1-METHYLPHOSPHONATE 5-TRIPHOSPHATE DIPHOSPHATASE"/>
    <property type="match status" value="1"/>
</dbReference>
<evidence type="ECO:0000259" key="1">
    <source>
        <dbReference type="Pfam" id="PF01979"/>
    </source>
</evidence>
<accession>A0A0B7MHL8</accession>
<name>A0A0B7MHL8_9FIRM</name>
<dbReference type="SUPFAM" id="SSF51556">
    <property type="entry name" value="Metallo-dependent hydrolases"/>
    <property type="match status" value="1"/>
</dbReference>
<dbReference type="Gene3D" id="2.30.40.10">
    <property type="entry name" value="Urease, subunit C, domain 1"/>
    <property type="match status" value="1"/>
</dbReference>
<dbReference type="CDD" id="cd01309">
    <property type="entry name" value="Met_dep_hydrolase_C"/>
    <property type="match status" value="1"/>
</dbReference>
<proteinExistence type="predicted"/>
<dbReference type="InterPro" id="IPR051781">
    <property type="entry name" value="Metallo-dep_Hydrolase"/>
</dbReference>
<dbReference type="InterPro" id="IPR032466">
    <property type="entry name" value="Metal_Hydrolase"/>
</dbReference>
<dbReference type="GO" id="GO:0016810">
    <property type="term" value="F:hydrolase activity, acting on carbon-nitrogen (but not peptide) bonds"/>
    <property type="evidence" value="ECO:0007669"/>
    <property type="project" value="InterPro"/>
</dbReference>
<dbReference type="OrthoDB" id="9802793at2"/>
<dbReference type="Pfam" id="PF01979">
    <property type="entry name" value="Amidohydro_1"/>
    <property type="match status" value="1"/>
</dbReference>
<dbReference type="SUPFAM" id="SSF51338">
    <property type="entry name" value="Composite domain of metallo-dependent hydrolases"/>
    <property type="match status" value="1"/>
</dbReference>
<dbReference type="InterPro" id="IPR011059">
    <property type="entry name" value="Metal-dep_hydrolase_composite"/>
</dbReference>
<dbReference type="PANTHER" id="PTHR43135">
    <property type="entry name" value="ALPHA-D-RIBOSE 1-METHYLPHOSPHONATE 5-TRIPHOSPHATE DIPHOSPHATASE"/>
    <property type="match status" value="1"/>
</dbReference>
<reference evidence="3" key="1">
    <citation type="submission" date="2015-01" db="EMBL/GenBank/DDBJ databases">
        <authorList>
            <person name="Manzoor Shahid"/>
            <person name="Zubair Saima"/>
        </authorList>
    </citation>
    <scope>NUCLEOTIDE SEQUENCE [LARGE SCALE GENOMIC DNA]</scope>
    <source>
        <strain evidence="3">Sp3</strain>
    </source>
</reference>
<keyword evidence="3" id="KW-1185">Reference proteome</keyword>
<dbReference type="InterPro" id="IPR006680">
    <property type="entry name" value="Amidohydro-rel"/>
</dbReference>
<dbReference type="RefSeq" id="WP_044663831.1">
    <property type="nucleotide sequence ID" value="NZ_CDRZ01000009.1"/>
</dbReference>
<keyword evidence="2" id="KW-0378">Hydrolase</keyword>
<dbReference type="Proteomes" id="UP000046155">
    <property type="component" value="Unassembled WGS sequence"/>
</dbReference>
<organism evidence="2 3">
    <name type="scientific">Syntrophaceticus schinkii</name>
    <dbReference type="NCBI Taxonomy" id="499207"/>
    <lineage>
        <taxon>Bacteria</taxon>
        <taxon>Bacillati</taxon>
        <taxon>Bacillota</taxon>
        <taxon>Clostridia</taxon>
        <taxon>Thermoanaerobacterales</taxon>
        <taxon>Thermoanaerobacterales Family III. Incertae Sedis</taxon>
        <taxon>Syntrophaceticus</taxon>
    </lineage>
</organism>
<dbReference type="EMBL" id="CDRZ01000009">
    <property type="protein sequence ID" value="CEO87461.1"/>
    <property type="molecule type" value="Genomic_DNA"/>
</dbReference>
<gene>
    <name evidence="2" type="ORF">SSCH_1060003</name>
</gene>
<feature type="domain" description="Amidohydrolase-related" evidence="1">
    <location>
        <begin position="51"/>
        <end position="382"/>
    </location>
</feature>
<evidence type="ECO:0000313" key="2">
    <source>
        <dbReference type="EMBL" id="CEO87461.1"/>
    </source>
</evidence>
<dbReference type="AlphaFoldDB" id="A0A0B7MHL8"/>
<protein>
    <submittedName>
        <fullName evidence="2">Amidohydrolase</fullName>
    </submittedName>
</protein>
<dbReference type="Gene3D" id="3.20.20.140">
    <property type="entry name" value="Metal-dependent hydrolases"/>
    <property type="match status" value="1"/>
</dbReference>
<sequence length="387" mass="41646">MLALINGNIMTMAGKVYKEGSIVVKGQKIAALSPYPSPPAGARVIDVTGKYVLPGFIDAHTHIGIYEEIYRIEGDDTNESSDPVTPHLRALDAINMEDLAFQDAIHGGVTTVMTGPGSANVIGGLSVVMKTHARTADEAVIKNPAGLKVALGENPKRVYGNRKKAPMTRMATAALMRETLVAAQNYATKIKKGKKDPDKQPDRDLKLEAMLPVISGEIPMLVHAHRVDDIITALRIADEFHLNVIIQHGTEAHKIPGELATRSVPAVVGPSLSSRAKVELKDRSFKTAGVLSQTGVQVAIMTDHPVVPIQYLPLLAALTVRDGMDEEEALKAITINPAEILGIADRVGSLEKGKDADIIVLSGHPFDWRTKVELVLINGKIVYENQA</sequence>